<keyword evidence="1 2" id="KW-0694">RNA-binding</keyword>
<dbReference type="RefSeq" id="WP_004825470.1">
    <property type="nucleotide sequence ID" value="NZ_CAMUOS010000012.1"/>
</dbReference>
<proteinExistence type="predicted"/>
<name>A0A379C5D0_9FIRM</name>
<dbReference type="InterPro" id="IPR035920">
    <property type="entry name" value="YhbY-like_sf"/>
</dbReference>
<dbReference type="STRING" id="1122949.GCA_000378725_01551"/>
<dbReference type="SUPFAM" id="SSF75471">
    <property type="entry name" value="YhbY-like"/>
    <property type="match status" value="1"/>
</dbReference>
<protein>
    <submittedName>
        <fullName evidence="4">RNA-binding protein YhbY</fullName>
    </submittedName>
</protein>
<dbReference type="EMBL" id="UGSZ01000001">
    <property type="protein sequence ID" value="SUB57562.1"/>
    <property type="molecule type" value="Genomic_DNA"/>
</dbReference>
<dbReference type="NCBIfam" id="TIGR00253">
    <property type="entry name" value="RNA_bind_YhbY"/>
    <property type="match status" value="1"/>
</dbReference>
<accession>A0A379C5D0</accession>
<reference evidence="4 5" key="1">
    <citation type="submission" date="2018-06" db="EMBL/GenBank/DDBJ databases">
        <authorList>
            <consortium name="Pathogen Informatics"/>
            <person name="Doyle S."/>
        </authorList>
    </citation>
    <scope>NUCLEOTIDE SEQUENCE [LARGE SCALE GENOMIC DNA]</scope>
    <source>
        <strain evidence="4 5">NCTC13149</strain>
    </source>
</reference>
<dbReference type="GO" id="GO:0003723">
    <property type="term" value="F:RNA binding"/>
    <property type="evidence" value="ECO:0007669"/>
    <property type="project" value="UniProtKB-UniRule"/>
</dbReference>
<gene>
    <name evidence="4" type="primary">yhbY</name>
    <name evidence="4" type="ORF">NCTC13149_01406</name>
</gene>
<dbReference type="InterPro" id="IPR051925">
    <property type="entry name" value="RNA-binding_domain"/>
</dbReference>
<dbReference type="Pfam" id="PF01985">
    <property type="entry name" value="CRS1_YhbY"/>
    <property type="match status" value="1"/>
</dbReference>
<sequence length="97" mass="11064">MLRGKDRSYLKSLANNLDPLVQIGKFGLSESLFDQLDKSLEDHELVKIKVLKNSPVEAKEIVQEILEKTGAEFVQQIGSKLTIYRQSKENKKIEFGE</sequence>
<feature type="domain" description="CRM" evidence="3">
    <location>
        <begin position="1"/>
        <end position="96"/>
    </location>
</feature>
<dbReference type="SMART" id="SM01103">
    <property type="entry name" value="CRS1_YhbY"/>
    <property type="match status" value="1"/>
</dbReference>
<dbReference type="Proteomes" id="UP000255517">
    <property type="component" value="Unassembled WGS sequence"/>
</dbReference>
<dbReference type="AlphaFoldDB" id="A0A379C5D0"/>
<evidence type="ECO:0000256" key="1">
    <source>
        <dbReference type="ARBA" id="ARBA00022884"/>
    </source>
</evidence>
<evidence type="ECO:0000256" key="2">
    <source>
        <dbReference type="PROSITE-ProRule" id="PRU00626"/>
    </source>
</evidence>
<dbReference type="PANTHER" id="PTHR40065:SF3">
    <property type="entry name" value="RNA-BINDING PROTEIN YHBY"/>
    <property type="match status" value="1"/>
</dbReference>
<dbReference type="Gene3D" id="3.30.110.60">
    <property type="entry name" value="YhbY-like"/>
    <property type="match status" value="1"/>
</dbReference>
<dbReference type="PROSITE" id="PS51295">
    <property type="entry name" value="CRM"/>
    <property type="match status" value="1"/>
</dbReference>
<dbReference type="OrthoDB" id="9797519at2"/>
<evidence type="ECO:0000313" key="5">
    <source>
        <dbReference type="Proteomes" id="UP000255517"/>
    </source>
</evidence>
<evidence type="ECO:0000259" key="3">
    <source>
        <dbReference type="PROSITE" id="PS51295"/>
    </source>
</evidence>
<dbReference type="PANTHER" id="PTHR40065">
    <property type="entry name" value="RNA-BINDING PROTEIN YHBY"/>
    <property type="match status" value="1"/>
</dbReference>
<dbReference type="InterPro" id="IPR017924">
    <property type="entry name" value="RNA-binding_YhbY"/>
</dbReference>
<dbReference type="InterPro" id="IPR001890">
    <property type="entry name" value="RNA-binding_CRM"/>
</dbReference>
<organism evidence="4 5">
    <name type="scientific">Peptoniphilus lacrimalis</name>
    <dbReference type="NCBI Taxonomy" id="33031"/>
    <lineage>
        <taxon>Bacteria</taxon>
        <taxon>Bacillati</taxon>
        <taxon>Bacillota</taxon>
        <taxon>Tissierellia</taxon>
        <taxon>Tissierellales</taxon>
        <taxon>Peptoniphilaceae</taxon>
        <taxon>Peptoniphilus</taxon>
    </lineage>
</organism>
<evidence type="ECO:0000313" key="4">
    <source>
        <dbReference type="EMBL" id="SUB57562.1"/>
    </source>
</evidence>